<keyword evidence="2" id="KW-1185">Reference proteome</keyword>
<proteinExistence type="predicted"/>
<feature type="non-terminal residue" evidence="1">
    <location>
        <position position="1"/>
    </location>
</feature>
<dbReference type="Proteomes" id="UP001311232">
    <property type="component" value="Unassembled WGS sequence"/>
</dbReference>
<name>A0AAV9SB10_9TELE</name>
<sequence length="63" mass="6430">AELCRSVLEGGLGVSEGAMGDPAGDCLPWWGVVCVDARATSQIGGPPSVGPWFPDVSWAVQGM</sequence>
<evidence type="ECO:0000313" key="1">
    <source>
        <dbReference type="EMBL" id="KAK5618433.1"/>
    </source>
</evidence>
<comment type="caution">
    <text evidence="1">The sequence shown here is derived from an EMBL/GenBank/DDBJ whole genome shotgun (WGS) entry which is preliminary data.</text>
</comment>
<gene>
    <name evidence="1" type="ORF">CRENBAI_018233</name>
</gene>
<reference evidence="1 2" key="1">
    <citation type="submission" date="2021-06" db="EMBL/GenBank/DDBJ databases">
        <authorList>
            <person name="Palmer J.M."/>
        </authorList>
    </citation>
    <scope>NUCLEOTIDE SEQUENCE [LARGE SCALE GENOMIC DNA]</scope>
    <source>
        <strain evidence="1 2">MEX-2019</strain>
        <tissue evidence="1">Muscle</tissue>
    </source>
</reference>
<protein>
    <submittedName>
        <fullName evidence="1">Uncharacterized protein</fullName>
    </submittedName>
</protein>
<dbReference type="EMBL" id="JAHHUM010000621">
    <property type="protein sequence ID" value="KAK5618433.1"/>
    <property type="molecule type" value="Genomic_DNA"/>
</dbReference>
<organism evidence="1 2">
    <name type="scientific">Crenichthys baileyi</name>
    <name type="common">White River springfish</name>
    <dbReference type="NCBI Taxonomy" id="28760"/>
    <lineage>
        <taxon>Eukaryota</taxon>
        <taxon>Metazoa</taxon>
        <taxon>Chordata</taxon>
        <taxon>Craniata</taxon>
        <taxon>Vertebrata</taxon>
        <taxon>Euteleostomi</taxon>
        <taxon>Actinopterygii</taxon>
        <taxon>Neopterygii</taxon>
        <taxon>Teleostei</taxon>
        <taxon>Neoteleostei</taxon>
        <taxon>Acanthomorphata</taxon>
        <taxon>Ovalentaria</taxon>
        <taxon>Atherinomorphae</taxon>
        <taxon>Cyprinodontiformes</taxon>
        <taxon>Goodeidae</taxon>
        <taxon>Crenichthys</taxon>
    </lineage>
</organism>
<dbReference type="AlphaFoldDB" id="A0AAV9SB10"/>
<evidence type="ECO:0000313" key="2">
    <source>
        <dbReference type="Proteomes" id="UP001311232"/>
    </source>
</evidence>
<accession>A0AAV9SB10</accession>